<dbReference type="GO" id="GO:0048255">
    <property type="term" value="P:mRNA stabilization"/>
    <property type="evidence" value="ECO:0007669"/>
    <property type="project" value="InterPro"/>
</dbReference>
<dbReference type="InterPro" id="IPR036390">
    <property type="entry name" value="WH_DNA-bd_sf"/>
</dbReference>
<evidence type="ECO:0000259" key="4">
    <source>
        <dbReference type="PROSITE" id="PS50961"/>
    </source>
</evidence>
<feature type="compositionally biased region" description="Low complexity" evidence="3">
    <location>
        <begin position="748"/>
        <end position="760"/>
    </location>
</feature>
<feature type="compositionally biased region" description="Basic and acidic residues" evidence="3">
    <location>
        <begin position="78"/>
        <end position="87"/>
    </location>
</feature>
<feature type="region of interest" description="Disordered" evidence="3">
    <location>
        <begin position="1"/>
        <end position="533"/>
    </location>
</feature>
<dbReference type="Proteomes" id="UP000799439">
    <property type="component" value="Unassembled WGS sequence"/>
</dbReference>
<evidence type="ECO:0000313" key="5">
    <source>
        <dbReference type="EMBL" id="KAF2154723.1"/>
    </source>
</evidence>
<feature type="compositionally biased region" description="Basic and acidic residues" evidence="3">
    <location>
        <begin position="201"/>
        <end position="220"/>
    </location>
</feature>
<feature type="compositionally biased region" description="Polar residues" evidence="3">
    <location>
        <begin position="63"/>
        <end position="77"/>
    </location>
</feature>
<evidence type="ECO:0000256" key="2">
    <source>
        <dbReference type="PROSITE-ProRule" id="PRU00332"/>
    </source>
</evidence>
<feature type="compositionally biased region" description="Polar residues" evidence="3">
    <location>
        <begin position="40"/>
        <end position="55"/>
    </location>
</feature>
<dbReference type="EMBL" id="ML996083">
    <property type="protein sequence ID" value="KAF2154723.1"/>
    <property type="molecule type" value="Genomic_DNA"/>
</dbReference>
<evidence type="ECO:0000256" key="1">
    <source>
        <dbReference type="ARBA" id="ARBA00022884"/>
    </source>
</evidence>
<feature type="compositionally biased region" description="Polar residues" evidence="3">
    <location>
        <begin position="385"/>
        <end position="395"/>
    </location>
</feature>
<dbReference type="InterPro" id="IPR006607">
    <property type="entry name" value="DM15"/>
</dbReference>
<feature type="compositionally biased region" description="Polar residues" evidence="3">
    <location>
        <begin position="813"/>
        <end position="822"/>
    </location>
</feature>
<dbReference type="Pfam" id="PF21071">
    <property type="entry name" value="LARP1_HEAT"/>
    <property type="match status" value="1"/>
</dbReference>
<reference evidence="5" key="1">
    <citation type="journal article" date="2020" name="Stud. Mycol.">
        <title>101 Dothideomycetes genomes: a test case for predicting lifestyles and emergence of pathogens.</title>
        <authorList>
            <person name="Haridas S."/>
            <person name="Albert R."/>
            <person name="Binder M."/>
            <person name="Bloem J."/>
            <person name="Labutti K."/>
            <person name="Salamov A."/>
            <person name="Andreopoulos B."/>
            <person name="Baker S."/>
            <person name="Barry K."/>
            <person name="Bills G."/>
            <person name="Bluhm B."/>
            <person name="Cannon C."/>
            <person name="Castanera R."/>
            <person name="Culley D."/>
            <person name="Daum C."/>
            <person name="Ezra D."/>
            <person name="Gonzalez J."/>
            <person name="Henrissat B."/>
            <person name="Kuo A."/>
            <person name="Liang C."/>
            <person name="Lipzen A."/>
            <person name="Lutzoni F."/>
            <person name="Magnuson J."/>
            <person name="Mondo S."/>
            <person name="Nolan M."/>
            <person name="Ohm R."/>
            <person name="Pangilinan J."/>
            <person name="Park H.-J."/>
            <person name="Ramirez L."/>
            <person name="Alfaro M."/>
            <person name="Sun H."/>
            <person name="Tritt A."/>
            <person name="Yoshinaga Y."/>
            <person name="Zwiers L.-H."/>
            <person name="Turgeon B."/>
            <person name="Goodwin S."/>
            <person name="Spatafora J."/>
            <person name="Crous P."/>
            <person name="Grigoriev I."/>
        </authorList>
    </citation>
    <scope>NUCLEOTIDE SEQUENCE</scope>
    <source>
        <strain evidence="5">CBS 260.36</strain>
    </source>
</reference>
<dbReference type="CDD" id="cd07323">
    <property type="entry name" value="LAM"/>
    <property type="match status" value="1"/>
</dbReference>
<dbReference type="SMART" id="SM00684">
    <property type="entry name" value="DM15"/>
    <property type="match status" value="2"/>
</dbReference>
<dbReference type="AlphaFoldDB" id="A0A9P4MJ00"/>
<feature type="region of interest" description="Disordered" evidence="3">
    <location>
        <begin position="721"/>
        <end position="867"/>
    </location>
</feature>
<sequence>MSAARSEAPTGGFSYAQAAKGQSASTPSTKPSSAGASGTITPATNPTSEPATSSSHDMDIAVTASTKPETASGSQPDEITRSGDKPTSDNIQSLNESNNSKVNDGASDSVDTSSSGDKTSKTDSSAQSTQATDGQENESESKESEEKPVKPIYTEAKPPAVNIWAQRAEAQKAKVGVQTSNSSAAATTPAKVNSDGPGGKFDPRRKSEQAFNRDIKKGDVPNRAQNDLSRGKFRRDGRPEEVEGARKPQVKPRDRANSELLPPSVSSDVAWPKPTDAHEDERKRGQDKDDKTIVNGAKAHGKTEWTRMPYTPTAIFETRIEGRGSGRMGKGVGKNGQPASARGPPPAGSVAAESQRNFNRGTDLSNGARVNGRNSIAKADRDATSPHSKASSETNSGERQEAHAQDESIQTQANGVIVSNETQEGGAIVQHDLSSNDVSSRRNKSPRRSEGSIKHIGGAGESNSVRAAGDAPTETNGAADGSRAPKLSIPERRADGQHFENGREGHGGFREGKRGGRKGGNRGGFNNGSFSSPNPYANGFQEFQGNPFPPSPSSTFYPTRGNGGNRGYRNQGGRSQSIPLDAFGRQMNGYGGYPMMPPMQNFVPEYYGGPYSAGPFSFPPSAEREFVTATVLNQIEYYFSVDNLLKDMFLRKQMDSQGWIYLEVVAQFNRLKQLTTDYDILKSACLQSTQVEIRVGEDGKDRLRKGHGWDQWVLPLEERAAAAQTEGPTNLRLPSPVRHQGFDPNLMSPQSPGSQQQGSGRRNEHSFHIQDGASAPFYPGMMDPRVGDFSPQGFEEVRGRQAKPTQQRDENHLTNGISSAEQDPSAEPDRFPSSQIENLTVVVRKHDVKSSRPPMHNANSRTFSNGSIDSRNIMEEVMQSQQHPTGNLTNGTSAEPHESENTPSPASPIIRNGEQDPDALTLFWVKDKEMPVNYHGLPSDTSHEFYTFLRSRALSQRQAAATGTCPYDLDVLYQFWSHFLIRNFNSQMYHEFKSLAADDASQRHNGTGLKNLVKYYNEALSSQINIRENIARDYAEMVKSESSKSEKFASSRLKDAWRSGSMNLKNRKKLADYLDETIRSDLEA</sequence>
<feature type="compositionally biased region" description="Basic and acidic residues" evidence="3">
    <location>
        <begin position="234"/>
        <end position="257"/>
    </location>
</feature>
<gene>
    <name evidence="5" type="ORF">K461DRAFT_291643</name>
</gene>
<dbReference type="GO" id="GO:0010494">
    <property type="term" value="C:cytoplasmic stress granule"/>
    <property type="evidence" value="ECO:0007669"/>
    <property type="project" value="TreeGrafter"/>
</dbReference>
<dbReference type="SMART" id="SM00715">
    <property type="entry name" value="LA"/>
    <property type="match status" value="1"/>
</dbReference>
<dbReference type="GO" id="GO:0005829">
    <property type="term" value="C:cytosol"/>
    <property type="evidence" value="ECO:0007669"/>
    <property type="project" value="TreeGrafter"/>
</dbReference>
<dbReference type="GO" id="GO:0000339">
    <property type="term" value="F:RNA cap binding"/>
    <property type="evidence" value="ECO:0007669"/>
    <property type="project" value="InterPro"/>
</dbReference>
<feature type="compositionally biased region" description="Low complexity" evidence="3">
    <location>
        <begin position="23"/>
        <end position="39"/>
    </location>
</feature>
<dbReference type="InterPro" id="IPR045180">
    <property type="entry name" value="La_dom_prot"/>
</dbReference>
<dbReference type="GO" id="GO:0045727">
    <property type="term" value="P:positive regulation of translation"/>
    <property type="evidence" value="ECO:0007669"/>
    <property type="project" value="TreeGrafter"/>
</dbReference>
<feature type="compositionally biased region" description="Basic and acidic residues" evidence="3">
    <location>
        <begin position="396"/>
        <end position="406"/>
    </location>
</feature>
<dbReference type="InterPro" id="IPR036388">
    <property type="entry name" value="WH-like_DNA-bd_sf"/>
</dbReference>
<feature type="compositionally biased region" description="Basic and acidic residues" evidence="3">
    <location>
        <begin position="139"/>
        <end position="149"/>
    </location>
</feature>
<feature type="compositionally biased region" description="Polar residues" evidence="3">
    <location>
        <begin position="354"/>
        <end position="365"/>
    </location>
</feature>
<comment type="caution">
    <text evidence="5">The sequence shown here is derived from an EMBL/GenBank/DDBJ whole genome shotgun (WGS) entry which is preliminary data.</text>
</comment>
<feature type="compositionally biased region" description="Polar residues" evidence="3">
    <location>
        <begin position="88"/>
        <end position="102"/>
    </location>
</feature>
<dbReference type="InterPro" id="IPR006630">
    <property type="entry name" value="La_HTH"/>
</dbReference>
<dbReference type="SUPFAM" id="SSF46785">
    <property type="entry name" value="Winged helix' DNA-binding domain"/>
    <property type="match status" value="1"/>
</dbReference>
<feature type="compositionally biased region" description="Polar residues" evidence="3">
    <location>
        <begin position="879"/>
        <end position="893"/>
    </location>
</feature>
<feature type="compositionally biased region" description="Gly residues" evidence="3">
    <location>
        <begin position="325"/>
        <end position="334"/>
    </location>
</feature>
<dbReference type="PANTHER" id="PTHR22792:SF132">
    <property type="entry name" value="LA-RELATED PROTEIN 1"/>
    <property type="match status" value="1"/>
</dbReference>
<feature type="domain" description="HTH La-type RNA-binding" evidence="4">
    <location>
        <begin position="621"/>
        <end position="718"/>
    </location>
</feature>
<proteinExistence type="predicted"/>
<dbReference type="Pfam" id="PF05383">
    <property type="entry name" value="La"/>
    <property type="match status" value="1"/>
</dbReference>
<feature type="region of interest" description="Disordered" evidence="3">
    <location>
        <begin position="879"/>
        <end position="913"/>
    </location>
</feature>
<feature type="compositionally biased region" description="Basic and acidic residues" evidence="3">
    <location>
        <begin position="275"/>
        <end position="292"/>
    </location>
</feature>
<name>A0A9P4MJ00_9PEZI</name>
<organism evidence="5 6">
    <name type="scientific">Myriangium duriaei CBS 260.36</name>
    <dbReference type="NCBI Taxonomy" id="1168546"/>
    <lineage>
        <taxon>Eukaryota</taxon>
        <taxon>Fungi</taxon>
        <taxon>Dikarya</taxon>
        <taxon>Ascomycota</taxon>
        <taxon>Pezizomycotina</taxon>
        <taxon>Dothideomycetes</taxon>
        <taxon>Dothideomycetidae</taxon>
        <taxon>Myriangiales</taxon>
        <taxon>Myriangiaceae</taxon>
        <taxon>Myriangium</taxon>
    </lineage>
</organism>
<dbReference type="Gene3D" id="1.10.10.10">
    <property type="entry name" value="Winged helix-like DNA-binding domain superfamily/Winged helix DNA-binding domain"/>
    <property type="match status" value="1"/>
</dbReference>
<feature type="compositionally biased region" description="Low complexity" evidence="3">
    <location>
        <begin position="179"/>
        <end position="188"/>
    </location>
</feature>
<protein>
    <recommendedName>
        <fullName evidence="4">HTH La-type RNA-binding domain-containing protein</fullName>
    </recommendedName>
</protein>
<dbReference type="PANTHER" id="PTHR22792">
    <property type="entry name" value="LUPUS LA PROTEIN-RELATED"/>
    <property type="match status" value="1"/>
</dbReference>
<dbReference type="OrthoDB" id="340227at2759"/>
<keyword evidence="6" id="KW-1185">Reference proteome</keyword>
<evidence type="ECO:0000313" key="6">
    <source>
        <dbReference type="Proteomes" id="UP000799439"/>
    </source>
</evidence>
<feature type="compositionally biased region" description="Polar residues" evidence="3">
    <location>
        <begin position="857"/>
        <end position="867"/>
    </location>
</feature>
<accession>A0A9P4MJ00</accession>
<keyword evidence="1 2" id="KW-0694">RNA-binding</keyword>
<feature type="compositionally biased region" description="Low complexity" evidence="3">
    <location>
        <begin position="104"/>
        <end position="126"/>
    </location>
</feature>
<dbReference type="PROSITE" id="PS50961">
    <property type="entry name" value="HTH_LA"/>
    <property type="match status" value="1"/>
</dbReference>
<feature type="compositionally biased region" description="Basic and acidic residues" evidence="3">
    <location>
        <begin position="489"/>
        <end position="514"/>
    </location>
</feature>
<feature type="compositionally biased region" description="Low complexity" evidence="3">
    <location>
        <begin position="335"/>
        <end position="352"/>
    </location>
</feature>
<evidence type="ECO:0000256" key="3">
    <source>
        <dbReference type="SAM" id="MobiDB-lite"/>
    </source>
</evidence>
<feature type="compositionally biased region" description="Polar residues" evidence="3">
    <location>
        <begin position="407"/>
        <end position="423"/>
    </location>
</feature>